<organism evidence="1 2">
    <name type="scientific">Desulfosporosinus metallidurans</name>
    <dbReference type="NCBI Taxonomy" id="1888891"/>
    <lineage>
        <taxon>Bacteria</taxon>
        <taxon>Bacillati</taxon>
        <taxon>Bacillota</taxon>
        <taxon>Clostridia</taxon>
        <taxon>Eubacteriales</taxon>
        <taxon>Desulfitobacteriaceae</taxon>
        <taxon>Desulfosporosinus</taxon>
    </lineage>
</organism>
<evidence type="ECO:0000313" key="1">
    <source>
        <dbReference type="EMBL" id="OLN24879.1"/>
    </source>
</evidence>
<name>A0A1Q8QC14_9FIRM</name>
<protein>
    <submittedName>
        <fullName evidence="1">Uncharacterized protein</fullName>
    </submittedName>
</protein>
<comment type="caution">
    <text evidence="1">The sequence shown here is derived from an EMBL/GenBank/DDBJ whole genome shotgun (WGS) entry which is preliminary data.</text>
</comment>
<dbReference type="AlphaFoldDB" id="A0A1Q8QC14"/>
<dbReference type="EMBL" id="MLBF01000153">
    <property type="protein sequence ID" value="OLN24879.1"/>
    <property type="molecule type" value="Genomic_DNA"/>
</dbReference>
<gene>
    <name evidence="1" type="ORF">DSOL_5397</name>
</gene>
<reference evidence="1 2" key="1">
    <citation type="submission" date="2016-09" db="EMBL/GenBank/DDBJ databases">
        <title>Complete genome of Desulfosporosinus sp. OL.</title>
        <authorList>
            <person name="Mardanov A."/>
            <person name="Beletsky A."/>
            <person name="Panova A."/>
            <person name="Karnachuk O."/>
            <person name="Ravin N."/>
        </authorList>
    </citation>
    <scope>NUCLEOTIDE SEQUENCE [LARGE SCALE GENOMIC DNA]</scope>
    <source>
        <strain evidence="1 2">OL</strain>
    </source>
</reference>
<accession>A0A1Q8QC14</accession>
<dbReference type="Proteomes" id="UP000186102">
    <property type="component" value="Unassembled WGS sequence"/>
</dbReference>
<evidence type="ECO:0000313" key="2">
    <source>
        <dbReference type="Proteomes" id="UP000186102"/>
    </source>
</evidence>
<sequence>MKLGKGSILRCLPFPSAETNRALWLLFSIAVPSHVGKS</sequence>
<keyword evidence="2" id="KW-1185">Reference proteome</keyword>
<proteinExistence type="predicted"/>